<dbReference type="Proteomes" id="UP000799118">
    <property type="component" value="Unassembled WGS sequence"/>
</dbReference>
<gene>
    <name evidence="1" type="ORF">BT96DRAFT_182242</name>
</gene>
<protein>
    <submittedName>
        <fullName evidence="1">Uncharacterized protein</fullName>
    </submittedName>
</protein>
<reference evidence="1" key="1">
    <citation type="journal article" date="2019" name="Environ. Microbiol.">
        <title>Fungal ecological strategies reflected in gene transcription - a case study of two litter decomposers.</title>
        <authorList>
            <person name="Barbi F."/>
            <person name="Kohler A."/>
            <person name="Barry K."/>
            <person name="Baskaran P."/>
            <person name="Daum C."/>
            <person name="Fauchery L."/>
            <person name="Ihrmark K."/>
            <person name="Kuo A."/>
            <person name="LaButti K."/>
            <person name="Lipzen A."/>
            <person name="Morin E."/>
            <person name="Grigoriev I.V."/>
            <person name="Henrissat B."/>
            <person name="Lindahl B."/>
            <person name="Martin F."/>
        </authorList>
    </citation>
    <scope>NUCLEOTIDE SEQUENCE</scope>
    <source>
        <strain evidence="1">JB14</strain>
    </source>
</reference>
<evidence type="ECO:0000313" key="2">
    <source>
        <dbReference type="Proteomes" id="UP000799118"/>
    </source>
</evidence>
<dbReference type="AlphaFoldDB" id="A0A6A4H9Y6"/>
<keyword evidence="2" id="KW-1185">Reference proteome</keyword>
<sequence length="76" mass="8750">MDFDFPPPLVDSSLVQMSCGLLHIHTTIPNGVNTRGRRHRSFLQQQLECCIWKVLQAKVRTFAWMGLYLSIGETPY</sequence>
<accession>A0A6A4H9Y6</accession>
<dbReference type="EMBL" id="ML769546">
    <property type="protein sequence ID" value="KAE9394626.1"/>
    <property type="molecule type" value="Genomic_DNA"/>
</dbReference>
<organism evidence="1 2">
    <name type="scientific">Gymnopus androsaceus JB14</name>
    <dbReference type="NCBI Taxonomy" id="1447944"/>
    <lineage>
        <taxon>Eukaryota</taxon>
        <taxon>Fungi</taxon>
        <taxon>Dikarya</taxon>
        <taxon>Basidiomycota</taxon>
        <taxon>Agaricomycotina</taxon>
        <taxon>Agaricomycetes</taxon>
        <taxon>Agaricomycetidae</taxon>
        <taxon>Agaricales</taxon>
        <taxon>Marasmiineae</taxon>
        <taxon>Omphalotaceae</taxon>
        <taxon>Gymnopus</taxon>
    </lineage>
</organism>
<evidence type="ECO:0000313" key="1">
    <source>
        <dbReference type="EMBL" id="KAE9394626.1"/>
    </source>
</evidence>
<proteinExistence type="predicted"/>
<name>A0A6A4H9Y6_9AGAR</name>